<feature type="domain" description="EthD" evidence="1">
    <location>
        <begin position="11"/>
        <end position="110"/>
    </location>
</feature>
<dbReference type="InterPro" id="IPR011008">
    <property type="entry name" value="Dimeric_a/b-barrel"/>
</dbReference>
<organism evidence="2 5">
    <name type="scientific">Gilliamella apicola</name>
    <dbReference type="NCBI Taxonomy" id="1196095"/>
    <lineage>
        <taxon>Bacteria</taxon>
        <taxon>Pseudomonadati</taxon>
        <taxon>Pseudomonadota</taxon>
        <taxon>Gammaproteobacteria</taxon>
        <taxon>Orbales</taxon>
        <taxon>Orbaceae</taxon>
        <taxon>Gilliamella</taxon>
    </lineage>
</organism>
<gene>
    <name evidence="3" type="ORF">B6C91_05395</name>
    <name evidence="2" type="ORF">B6D08_09675</name>
</gene>
<dbReference type="Pfam" id="PF07110">
    <property type="entry name" value="EthD"/>
    <property type="match status" value="1"/>
</dbReference>
<dbReference type="InterPro" id="IPR009799">
    <property type="entry name" value="EthD_dom"/>
</dbReference>
<dbReference type="EMBL" id="NART01000016">
    <property type="protein sequence ID" value="OTQ10584.1"/>
    <property type="molecule type" value="Genomic_DNA"/>
</dbReference>
<dbReference type="OrthoDB" id="6369070at2"/>
<evidence type="ECO:0000313" key="4">
    <source>
        <dbReference type="Proteomes" id="UP000194800"/>
    </source>
</evidence>
<reference evidence="4 5" key="1">
    <citation type="submission" date="2017-03" db="EMBL/GenBank/DDBJ databases">
        <title>Comparative genomics of honeybee gut symbionts reveal geographically distinct and subgroup specific antibiotic resistance.</title>
        <authorList>
            <person name="Ludvigsen J."/>
            <person name="Porcellato D."/>
            <person name="Labee-Lund T.M."/>
            <person name="Amdam G.V."/>
            <person name="Rudi K."/>
        </authorList>
    </citation>
    <scope>NUCLEOTIDE SEQUENCE [LARGE SCALE GENOMIC DNA]</scope>
    <source>
        <strain evidence="2 5">A-7-12</strain>
        <strain evidence="3 4">A-9-12</strain>
    </source>
</reference>
<dbReference type="RefSeq" id="WP_086272646.1">
    <property type="nucleotide sequence ID" value="NZ_MZNE01000019.1"/>
</dbReference>
<dbReference type="NCBIfam" id="TIGR02118">
    <property type="entry name" value="EthD family reductase"/>
    <property type="match status" value="1"/>
</dbReference>
<dbReference type="AlphaFoldDB" id="A0A242NGA6"/>
<evidence type="ECO:0000313" key="3">
    <source>
        <dbReference type="EMBL" id="OTQ10584.1"/>
    </source>
</evidence>
<accession>A0A242NGA6</accession>
<dbReference type="SUPFAM" id="SSF54909">
    <property type="entry name" value="Dimeric alpha+beta barrel"/>
    <property type="match status" value="1"/>
</dbReference>
<name>A0A242NGA6_9GAMM</name>
<evidence type="ECO:0000313" key="2">
    <source>
        <dbReference type="EMBL" id="OTP98891.1"/>
    </source>
</evidence>
<comment type="caution">
    <text evidence="2">The sequence shown here is derived from an EMBL/GenBank/DDBJ whole genome shotgun (WGS) entry which is preliminary data.</text>
</comment>
<proteinExistence type="predicted"/>
<dbReference type="EMBL" id="NARP01000024">
    <property type="protein sequence ID" value="OTP98891.1"/>
    <property type="molecule type" value="Genomic_DNA"/>
</dbReference>
<dbReference type="Proteomes" id="UP000194800">
    <property type="component" value="Unassembled WGS sequence"/>
</dbReference>
<protein>
    <recommendedName>
        <fullName evidence="1">EthD domain-containing protein</fullName>
    </recommendedName>
</protein>
<keyword evidence="4" id="KW-1185">Reference proteome</keyword>
<dbReference type="GO" id="GO:0016491">
    <property type="term" value="F:oxidoreductase activity"/>
    <property type="evidence" value="ECO:0007669"/>
    <property type="project" value="InterPro"/>
</dbReference>
<dbReference type="Proteomes" id="UP000194977">
    <property type="component" value="Unassembled WGS sequence"/>
</dbReference>
<sequence length="123" mass="14594">MIKLITLVKRKKTLSYQEFEDYWRNHHATLVNSQKEALGIYRYVQSVPLQDKKPGNAMRNSRGAPFFDYDGMAEIWWQSKEKMLNIRTSPEAKKAIQLLLDDENQFVDHSQSLIWYVTERTII</sequence>
<dbReference type="Gene3D" id="3.30.70.100">
    <property type="match status" value="1"/>
</dbReference>
<evidence type="ECO:0000313" key="5">
    <source>
        <dbReference type="Proteomes" id="UP000194977"/>
    </source>
</evidence>
<evidence type="ECO:0000259" key="1">
    <source>
        <dbReference type="Pfam" id="PF07110"/>
    </source>
</evidence>